<evidence type="ECO:0000256" key="1">
    <source>
        <dbReference type="ARBA" id="ARBA00022801"/>
    </source>
</evidence>
<name>A0A009IHL8_ACIB9</name>
<dbReference type="GO" id="GO:0004061">
    <property type="term" value="F:arylformamidase activity"/>
    <property type="evidence" value="ECO:0007669"/>
    <property type="project" value="TreeGrafter"/>
</dbReference>
<feature type="domain" description="Alpha/beta hydrolase fold-3" evidence="2">
    <location>
        <begin position="59"/>
        <end position="142"/>
    </location>
</feature>
<evidence type="ECO:0000259" key="2">
    <source>
        <dbReference type="Pfam" id="PF07859"/>
    </source>
</evidence>
<keyword evidence="1 3" id="KW-0378">Hydrolase</keyword>
<dbReference type="PANTHER" id="PTHR48081">
    <property type="entry name" value="AB HYDROLASE SUPERFAMILY PROTEIN C4A8.06C"/>
    <property type="match status" value="1"/>
</dbReference>
<dbReference type="InterPro" id="IPR029058">
    <property type="entry name" value="AB_hydrolase_fold"/>
</dbReference>
<dbReference type="PATRIC" id="fig|1310613.3.peg.3946"/>
<dbReference type="Pfam" id="PF07859">
    <property type="entry name" value="Abhydrolase_3"/>
    <property type="match status" value="1"/>
</dbReference>
<evidence type="ECO:0000313" key="4">
    <source>
        <dbReference type="Proteomes" id="UP000020595"/>
    </source>
</evidence>
<dbReference type="InterPro" id="IPR050300">
    <property type="entry name" value="GDXG_lipolytic_enzyme"/>
</dbReference>
<dbReference type="SUPFAM" id="SSF53474">
    <property type="entry name" value="alpha/beta-Hydrolases"/>
    <property type="match status" value="1"/>
</dbReference>
<protein>
    <submittedName>
        <fullName evidence="3">Alpha/beta hydrolase fold family protein</fullName>
    </submittedName>
</protein>
<dbReference type="Proteomes" id="UP000020595">
    <property type="component" value="Unassembled WGS sequence"/>
</dbReference>
<accession>A0A009IHL8</accession>
<dbReference type="PANTHER" id="PTHR48081:SF33">
    <property type="entry name" value="KYNURENINE FORMAMIDASE"/>
    <property type="match status" value="1"/>
</dbReference>
<dbReference type="AlphaFoldDB" id="A0A009IHL8"/>
<dbReference type="InterPro" id="IPR013094">
    <property type="entry name" value="AB_hydrolase_3"/>
</dbReference>
<evidence type="ECO:0000313" key="3">
    <source>
        <dbReference type="EMBL" id="EXB03363.1"/>
    </source>
</evidence>
<comment type="caution">
    <text evidence="3">The sequence shown here is derived from an EMBL/GenBank/DDBJ whole genome shotgun (WGS) entry which is preliminary data.</text>
</comment>
<dbReference type="EMBL" id="JEWH01000102">
    <property type="protein sequence ID" value="EXB03363.1"/>
    <property type="molecule type" value="Genomic_DNA"/>
</dbReference>
<organism evidence="3 4">
    <name type="scientific">Acinetobacter baumannii (strain 1295743)</name>
    <dbReference type="NCBI Taxonomy" id="1310613"/>
    <lineage>
        <taxon>Bacteria</taxon>
        <taxon>Pseudomonadati</taxon>
        <taxon>Pseudomonadota</taxon>
        <taxon>Gammaproteobacteria</taxon>
        <taxon>Moraxellales</taxon>
        <taxon>Moraxellaceae</taxon>
        <taxon>Acinetobacter</taxon>
        <taxon>Acinetobacter calcoaceticus/baumannii complex</taxon>
    </lineage>
</organism>
<proteinExistence type="predicted"/>
<dbReference type="RefSeq" id="WP_032051907.1">
    <property type="nucleotide sequence ID" value="NZ_JEWH01000102.1"/>
</dbReference>
<sequence>MRRYDNATTVENEGEILAGFQYRSLLSYRAYDHIKDIKYGSKNRSTLDFFPLEHANKTVIFIHGGYWQWCDKSDFAFITPYILAKGAQCVLLEYDLAPQSHISQIVAQAQQALDFIAEQNWKTGEVVLVGHSAGAHLGALCLNHPLLSKATLLSGIYDLLPIQETHLNHALNLSQEDILKYSPIYQQEQINIPCTILCGGLELSELKWQSQNYFEYRLSQGEDMISFEIISEINHYSILEHYFKFIFK</sequence>
<reference evidence="3 4" key="1">
    <citation type="submission" date="2014-02" db="EMBL/GenBank/DDBJ databases">
        <title>Comparative genomics and transcriptomics to identify genetic mechanisms underlying the emergence of carbapenem resistant Acinetobacter baumannii (CRAb).</title>
        <authorList>
            <person name="Harris A.D."/>
            <person name="Johnson K.J."/>
            <person name="George J."/>
            <person name="Shefchek K."/>
            <person name="Daugherty S.C."/>
            <person name="Parankush S."/>
            <person name="Sadzewicz L."/>
            <person name="Tallon L."/>
            <person name="Sengamalay N."/>
            <person name="Hazen T.H."/>
            <person name="Rasko D.A."/>
        </authorList>
    </citation>
    <scope>NUCLEOTIDE SEQUENCE [LARGE SCALE GENOMIC DNA]</scope>
    <source>
        <strain evidence="3 4">1295743</strain>
    </source>
</reference>
<gene>
    <name evidence="3" type="ORF">J512_4138</name>
</gene>
<dbReference type="Gene3D" id="3.40.50.1820">
    <property type="entry name" value="alpha/beta hydrolase"/>
    <property type="match status" value="1"/>
</dbReference>